<dbReference type="PROSITE" id="PS50894">
    <property type="entry name" value="HPT"/>
    <property type="match status" value="1"/>
</dbReference>
<evidence type="ECO:0000256" key="2">
    <source>
        <dbReference type="PROSITE-ProRule" id="PRU00110"/>
    </source>
</evidence>
<dbReference type="KEGG" id="vbr:A6E01_04170"/>
<dbReference type="GO" id="GO:0000160">
    <property type="term" value="P:phosphorelay signal transduction system"/>
    <property type="evidence" value="ECO:0007669"/>
    <property type="project" value="UniProtKB-KW"/>
</dbReference>
<accession>A0AAN0XTK6</accession>
<dbReference type="InterPro" id="IPR036641">
    <property type="entry name" value="HPT_dom_sf"/>
</dbReference>
<keyword evidence="1" id="KW-0902">Two-component regulatory system</keyword>
<dbReference type="EMBL" id="CP016177">
    <property type="protein sequence ID" value="ANO32438.1"/>
    <property type="molecule type" value="Genomic_DNA"/>
</dbReference>
<dbReference type="InterPro" id="IPR008207">
    <property type="entry name" value="Sig_transdc_His_kin_Hpt_dom"/>
</dbReference>
<dbReference type="RefSeq" id="WP_017243445.1">
    <property type="nucleotide sequence ID" value="NZ_CP016177.1"/>
</dbReference>
<reference evidence="4 5" key="1">
    <citation type="submission" date="2016-06" db="EMBL/GenBank/DDBJ databases">
        <title>Adaptive Radiation by Waves of Gene Transfer Leads to Fine-Scale Resource Partitioning in Marine Microbes.</title>
        <authorList>
            <person name="Hehemann J.-H."/>
            <person name="Arevalo P."/>
            <person name="Datta M.S."/>
            <person name="Yu X."/>
            <person name="Corzett C."/>
            <person name="Henschel A."/>
            <person name="Preheim S.P."/>
            <person name="Timberlake S."/>
            <person name="Alm E.J."/>
            <person name="Polz M.F."/>
        </authorList>
    </citation>
    <scope>NUCLEOTIDE SEQUENCE [LARGE SCALE GENOMIC DNA]</scope>
    <source>
        <strain evidence="4 5">FF50</strain>
    </source>
</reference>
<dbReference type="Pfam" id="PF01627">
    <property type="entry name" value="Hpt"/>
    <property type="match status" value="1"/>
</dbReference>
<evidence type="ECO:0000259" key="3">
    <source>
        <dbReference type="PROSITE" id="PS50894"/>
    </source>
</evidence>
<keyword evidence="2" id="KW-0597">Phosphoprotein</keyword>
<sequence length="119" mass="13442">MDELNLLQSDKITSLRAQVGEEAMPVLLDIFKQELQQYIGQIEGVAASEENREMIARTCHAIKGSAPSFGAALLSEKATEMDAFYKQQQLQDFDNQCDELIALLRRTVFKLDQLQAQLH</sequence>
<proteinExistence type="predicted"/>
<evidence type="ECO:0000256" key="1">
    <source>
        <dbReference type="ARBA" id="ARBA00023012"/>
    </source>
</evidence>
<dbReference type="AlphaFoldDB" id="A0AAN0XTK6"/>
<dbReference type="SUPFAM" id="SSF47226">
    <property type="entry name" value="Histidine-containing phosphotransfer domain, HPT domain"/>
    <property type="match status" value="1"/>
</dbReference>
<protein>
    <recommendedName>
        <fullName evidence="3">HPt domain-containing protein</fullName>
    </recommendedName>
</protein>
<organism evidence="4 5">
    <name type="scientific">Vibrio breoganii</name>
    <dbReference type="NCBI Taxonomy" id="553239"/>
    <lineage>
        <taxon>Bacteria</taxon>
        <taxon>Pseudomonadati</taxon>
        <taxon>Pseudomonadota</taxon>
        <taxon>Gammaproteobacteria</taxon>
        <taxon>Vibrionales</taxon>
        <taxon>Vibrionaceae</taxon>
        <taxon>Vibrio</taxon>
    </lineage>
</organism>
<feature type="domain" description="HPt" evidence="3">
    <location>
        <begin position="20"/>
        <end position="119"/>
    </location>
</feature>
<gene>
    <name evidence="4" type="ORF">A6E01_04170</name>
</gene>
<dbReference type="GO" id="GO:0004672">
    <property type="term" value="F:protein kinase activity"/>
    <property type="evidence" value="ECO:0007669"/>
    <property type="project" value="UniProtKB-ARBA"/>
</dbReference>
<feature type="modified residue" description="Phosphohistidine" evidence="2">
    <location>
        <position position="60"/>
    </location>
</feature>
<dbReference type="Gene3D" id="1.20.120.160">
    <property type="entry name" value="HPT domain"/>
    <property type="match status" value="1"/>
</dbReference>
<evidence type="ECO:0000313" key="4">
    <source>
        <dbReference type="EMBL" id="ANO32438.1"/>
    </source>
</evidence>
<name>A0AAN0XTK6_9VIBR</name>
<dbReference type="Proteomes" id="UP000092018">
    <property type="component" value="Chromosome 1"/>
</dbReference>
<evidence type="ECO:0000313" key="5">
    <source>
        <dbReference type="Proteomes" id="UP000092018"/>
    </source>
</evidence>